<feature type="region of interest" description="Disordered" evidence="1">
    <location>
        <begin position="346"/>
        <end position="386"/>
    </location>
</feature>
<keyword evidence="2" id="KW-0812">Transmembrane</keyword>
<reference evidence="3" key="1">
    <citation type="journal article" date="2020" name="Nature">
        <title>Giant virus diversity and host interactions through global metagenomics.</title>
        <authorList>
            <person name="Schulz F."/>
            <person name="Roux S."/>
            <person name="Paez-Espino D."/>
            <person name="Jungbluth S."/>
            <person name="Walsh D.A."/>
            <person name="Denef V.J."/>
            <person name="McMahon K.D."/>
            <person name="Konstantinidis K.T."/>
            <person name="Eloe-Fadrosh E.A."/>
            <person name="Kyrpides N.C."/>
            <person name="Woyke T."/>
        </authorList>
    </citation>
    <scope>NUCLEOTIDE SEQUENCE</scope>
    <source>
        <strain evidence="3">GVMAG-M-3300021962-46</strain>
    </source>
</reference>
<evidence type="ECO:0000256" key="1">
    <source>
        <dbReference type="SAM" id="MobiDB-lite"/>
    </source>
</evidence>
<feature type="transmembrane region" description="Helical" evidence="2">
    <location>
        <begin position="6"/>
        <end position="25"/>
    </location>
</feature>
<feature type="compositionally biased region" description="Polar residues" evidence="1">
    <location>
        <begin position="259"/>
        <end position="269"/>
    </location>
</feature>
<feature type="compositionally biased region" description="Low complexity" evidence="1">
    <location>
        <begin position="270"/>
        <end position="281"/>
    </location>
</feature>
<evidence type="ECO:0000313" key="3">
    <source>
        <dbReference type="EMBL" id="QHT07056.1"/>
    </source>
</evidence>
<dbReference type="AlphaFoldDB" id="A0A6C0CQD1"/>
<name>A0A6C0CQD1_9ZZZZ</name>
<evidence type="ECO:0000256" key="2">
    <source>
        <dbReference type="SAM" id="Phobius"/>
    </source>
</evidence>
<organism evidence="3">
    <name type="scientific">viral metagenome</name>
    <dbReference type="NCBI Taxonomy" id="1070528"/>
    <lineage>
        <taxon>unclassified sequences</taxon>
        <taxon>metagenomes</taxon>
        <taxon>organismal metagenomes</taxon>
    </lineage>
</organism>
<feature type="compositionally biased region" description="Low complexity" evidence="1">
    <location>
        <begin position="372"/>
        <end position="385"/>
    </location>
</feature>
<protein>
    <submittedName>
        <fullName evidence="3">Uncharacterized protein</fullName>
    </submittedName>
</protein>
<feature type="region of interest" description="Disordered" evidence="1">
    <location>
        <begin position="259"/>
        <end position="283"/>
    </location>
</feature>
<keyword evidence="2" id="KW-0472">Membrane</keyword>
<accession>A0A6C0CQD1</accession>
<dbReference type="EMBL" id="MN739479">
    <property type="protein sequence ID" value="QHT07056.1"/>
    <property type="molecule type" value="Genomic_DNA"/>
</dbReference>
<keyword evidence="2" id="KW-1133">Transmembrane helix</keyword>
<sequence>MTCQWSWMQFIWVILPLTFAILVWIQLSKKKETFLSTDDTQILIQTYSKVLNRNPTATELAKHIKEIDRKEYTIHELEIRLYNSDEYKRLIKTQKNGLSPELSRMVEEKELIQYIRELYTKEQQKKPITDVLLPLKDLFVYLDYNPYKFVAMLRNSKYPDFETEFLANKKLSKDTLLDIYKRTFNELKISADADAIRKTETITPLGKKYKSFPKSSGSENTNLFGITDTDGSNLVSFLLEKGFSRIQKQMMTDANGTMVNQDGSKNNYKSDNNTSTNPDTTRFYLTPGKPPICVPVGEKHSVSPVVFGDLLGTTLAEAKDTQIGSIMPKFEYKEYIDVPNSCPTGSKIKATPQKITPKPSDITPQSSYSVATTPSSRSSTITSSTQPYSQGIEKYNSILKPALDAFAKWKNEMNTTAFYTELSSNTDAKAFFKKYPYMVDILALYTYEKSAERAALNQIGVMEFHKDIGYYTKPEYRYGSDNVHISAFLSMASLNQFYTNNRATIDTCLKDNSCLTISSNTTPKQYSPEVQKYKTMLEAAYKAAQDNQKTMATMAFSEEVHSNKNPYVIFKKYPFMIDIMKYHIYLKANPKIITYSISETELDELENDIGFWTGKYGVGPGADGLSVHLPVIVSAYSNFYLNNRDVINDCITQNTCLTSTSTTVEGFTNGTLYNYYTFN</sequence>
<proteinExistence type="predicted"/>
<feature type="compositionally biased region" description="Polar residues" evidence="1">
    <location>
        <begin position="362"/>
        <end position="371"/>
    </location>
</feature>